<accession>A0AAV2SNQ7</accession>
<dbReference type="GO" id="GO:0001228">
    <property type="term" value="F:DNA-binding transcription activator activity, RNA polymerase II-specific"/>
    <property type="evidence" value="ECO:0007669"/>
    <property type="project" value="TreeGrafter"/>
</dbReference>
<feature type="non-terminal residue" evidence="9">
    <location>
        <position position="1"/>
    </location>
</feature>
<feature type="region of interest" description="Disordered" evidence="7">
    <location>
        <begin position="256"/>
        <end position="275"/>
    </location>
</feature>
<evidence type="ECO:0000259" key="8">
    <source>
        <dbReference type="PROSITE" id="PS50217"/>
    </source>
</evidence>
<protein>
    <recommendedName>
        <fullName evidence="8">BZIP domain-containing protein</fullName>
    </recommendedName>
</protein>
<dbReference type="SUPFAM" id="SSF57959">
    <property type="entry name" value="Leucine zipper domain"/>
    <property type="match status" value="1"/>
</dbReference>
<feature type="compositionally biased region" description="Basic and acidic residues" evidence="7">
    <location>
        <begin position="377"/>
        <end position="387"/>
    </location>
</feature>
<evidence type="ECO:0000256" key="6">
    <source>
        <dbReference type="ARBA" id="ARBA00023242"/>
    </source>
</evidence>
<evidence type="ECO:0000256" key="1">
    <source>
        <dbReference type="ARBA" id="ARBA00004123"/>
    </source>
</evidence>
<dbReference type="CDD" id="cd14692">
    <property type="entry name" value="bZIP_ATF4"/>
    <property type="match status" value="1"/>
</dbReference>
<evidence type="ECO:0000256" key="2">
    <source>
        <dbReference type="ARBA" id="ARBA00007163"/>
    </source>
</evidence>
<comment type="subcellular location">
    <subcellularLocation>
        <location evidence="1">Nucleus</location>
    </subcellularLocation>
</comment>
<dbReference type="GO" id="GO:0005634">
    <property type="term" value="C:nucleus"/>
    <property type="evidence" value="ECO:0007669"/>
    <property type="project" value="UniProtKB-SubCell"/>
</dbReference>
<dbReference type="EMBL" id="CAXKWB010093594">
    <property type="protein sequence ID" value="CAL4218281.1"/>
    <property type="molecule type" value="Genomic_DNA"/>
</dbReference>
<name>A0AAV2SNQ7_MEGNR</name>
<proteinExistence type="inferred from homology"/>
<evidence type="ECO:0000256" key="7">
    <source>
        <dbReference type="SAM" id="MobiDB-lite"/>
    </source>
</evidence>
<evidence type="ECO:0000256" key="5">
    <source>
        <dbReference type="ARBA" id="ARBA00023163"/>
    </source>
</evidence>
<dbReference type="GO" id="GO:0000977">
    <property type="term" value="F:RNA polymerase II transcription regulatory region sequence-specific DNA binding"/>
    <property type="evidence" value="ECO:0007669"/>
    <property type="project" value="TreeGrafter"/>
</dbReference>
<keyword evidence="6" id="KW-0539">Nucleus</keyword>
<keyword evidence="4" id="KW-0238">DNA-binding</keyword>
<dbReference type="PANTHER" id="PTHR13044">
    <property type="entry name" value="ACTIVATING TRANSCRIPTION FACTOR ATF 4/5"/>
    <property type="match status" value="1"/>
</dbReference>
<feature type="compositionally biased region" description="Low complexity" evidence="7">
    <location>
        <begin position="317"/>
        <end position="346"/>
    </location>
</feature>
<keyword evidence="10" id="KW-1185">Reference proteome</keyword>
<keyword evidence="3" id="KW-0805">Transcription regulation</keyword>
<dbReference type="AlphaFoldDB" id="A0AAV2SNQ7"/>
<dbReference type="Proteomes" id="UP001497623">
    <property type="component" value="Unassembled WGS sequence"/>
</dbReference>
<gene>
    <name evidence="9" type="ORF">MNOR_LOCUS38888</name>
</gene>
<organism evidence="9 10">
    <name type="scientific">Meganyctiphanes norvegica</name>
    <name type="common">Northern krill</name>
    <name type="synonym">Thysanopoda norvegica</name>
    <dbReference type="NCBI Taxonomy" id="48144"/>
    <lineage>
        <taxon>Eukaryota</taxon>
        <taxon>Metazoa</taxon>
        <taxon>Ecdysozoa</taxon>
        <taxon>Arthropoda</taxon>
        <taxon>Crustacea</taxon>
        <taxon>Multicrustacea</taxon>
        <taxon>Malacostraca</taxon>
        <taxon>Eumalacostraca</taxon>
        <taxon>Eucarida</taxon>
        <taxon>Euphausiacea</taxon>
        <taxon>Euphausiidae</taxon>
        <taxon>Meganyctiphanes</taxon>
    </lineage>
</organism>
<sequence length="456" mass="50610">DIPQWMETPDFLGLDSNTDLWNSMFVSSPGNTPCLSQQLQGSTDAFIDFDNKDILNIQPEDMLVPLSQLQPKTTTTNMLHSIPQPPLAIQPKPTEPKKIVICVRKVSVPNTKQGNTAPYIILSPPKQNVVSLQVVPQSSSELSILSPQATAVVNQVVSSQSNNFEVSPHQVVPQNAYNLTPTKQQDVSDKILDELMQMIGSDIKSEDMQLQDLTDTLEAFDNDAFVDKNYYEKKTSTHSSKFSELDYCLSLPSPVPSVGSLSPPHSEKGFLSPPQSTAFVDMGGLSPRPCSTVDTLDILSPPASVKSDLNAMSPAPSVSEMSVGSPVSSSHDTSFDADSQDSSFDVSQDELHSYSRSSNKSKSSRRSHGARSTPYPENRRERKKEQNKQAALRYRQKKKQEEDDVFSILKKEEDKQKELKEKFSNIKQEMTYLKKIMREVFIAKGVLSADAFKKSK</sequence>
<dbReference type="SMART" id="SM00338">
    <property type="entry name" value="BRLZ"/>
    <property type="match status" value="1"/>
</dbReference>
<comment type="caution">
    <text evidence="9">The sequence shown here is derived from an EMBL/GenBank/DDBJ whole genome shotgun (WGS) entry which is preliminary data.</text>
</comment>
<dbReference type="InterPro" id="IPR004827">
    <property type="entry name" value="bZIP"/>
</dbReference>
<dbReference type="PANTHER" id="PTHR13044:SF14">
    <property type="entry name" value="CRYPTOCEPHAL, ISOFORM A"/>
    <property type="match status" value="1"/>
</dbReference>
<reference evidence="9 10" key="1">
    <citation type="submission" date="2024-05" db="EMBL/GenBank/DDBJ databases">
        <authorList>
            <person name="Wallberg A."/>
        </authorList>
    </citation>
    <scope>NUCLEOTIDE SEQUENCE [LARGE SCALE GENOMIC DNA]</scope>
</reference>
<evidence type="ECO:0000256" key="3">
    <source>
        <dbReference type="ARBA" id="ARBA00023015"/>
    </source>
</evidence>
<evidence type="ECO:0000313" key="10">
    <source>
        <dbReference type="Proteomes" id="UP001497623"/>
    </source>
</evidence>
<dbReference type="Gene3D" id="1.20.5.170">
    <property type="match status" value="1"/>
</dbReference>
<feature type="region of interest" description="Disordered" evidence="7">
    <location>
        <begin position="304"/>
        <end position="403"/>
    </location>
</feature>
<dbReference type="InterPro" id="IPR046347">
    <property type="entry name" value="bZIP_sf"/>
</dbReference>
<evidence type="ECO:0000313" key="9">
    <source>
        <dbReference type="EMBL" id="CAL4218281.1"/>
    </source>
</evidence>
<keyword evidence="5" id="KW-0804">Transcription</keyword>
<evidence type="ECO:0000256" key="4">
    <source>
        <dbReference type="ARBA" id="ARBA00023125"/>
    </source>
</evidence>
<comment type="similarity">
    <text evidence="2">Belongs to the bZIP family.</text>
</comment>
<dbReference type="PROSITE" id="PS50217">
    <property type="entry name" value="BZIP"/>
    <property type="match status" value="1"/>
</dbReference>
<feature type="domain" description="BZIP" evidence="8">
    <location>
        <begin position="377"/>
        <end position="440"/>
    </location>
</feature>